<name>A0ACC0K7N5_CHOFU</name>
<protein>
    <submittedName>
        <fullName evidence="1">Uncharacterized protein</fullName>
    </submittedName>
</protein>
<dbReference type="Proteomes" id="UP001064048">
    <property type="component" value="Chromosome 7"/>
</dbReference>
<organism evidence="1 2">
    <name type="scientific">Choristoneura fumiferana</name>
    <name type="common">Spruce budworm moth</name>
    <name type="synonym">Archips fumiferana</name>
    <dbReference type="NCBI Taxonomy" id="7141"/>
    <lineage>
        <taxon>Eukaryota</taxon>
        <taxon>Metazoa</taxon>
        <taxon>Ecdysozoa</taxon>
        <taxon>Arthropoda</taxon>
        <taxon>Hexapoda</taxon>
        <taxon>Insecta</taxon>
        <taxon>Pterygota</taxon>
        <taxon>Neoptera</taxon>
        <taxon>Endopterygota</taxon>
        <taxon>Lepidoptera</taxon>
        <taxon>Glossata</taxon>
        <taxon>Ditrysia</taxon>
        <taxon>Tortricoidea</taxon>
        <taxon>Tortricidae</taxon>
        <taxon>Tortricinae</taxon>
        <taxon>Choristoneura</taxon>
    </lineage>
</organism>
<evidence type="ECO:0000313" key="2">
    <source>
        <dbReference type="Proteomes" id="UP001064048"/>
    </source>
</evidence>
<accession>A0ACC0K7N5</accession>
<dbReference type="EMBL" id="CM046107">
    <property type="protein sequence ID" value="KAI8432404.1"/>
    <property type="molecule type" value="Genomic_DNA"/>
</dbReference>
<sequence length="255" mass="28768">MTAQKKQKKRPALHSIGLSNGMEVNMTGNWKSNFGWELTCVWSLNSPLQSVRLYKDNVQFMIFRPEKQGPNITTTLTPSADEMAMSVECYDQILVGKCHIRLELLKPPKFEAKYQCEVSEEGPRFFIRRVQYVQEVYVQPSYPALEVTTSEGLNNVNCTAAGTPAPRLLWRIGEQRIPENFSNRVWDFGTKLWHSWSVVSVPVANEDLSLSCTAVTTRAGRTEEQTIEINLHSASNKLGGKAALLAIFALLTMLR</sequence>
<gene>
    <name evidence="1" type="ORF">MSG28_004801</name>
</gene>
<comment type="caution">
    <text evidence="1">The sequence shown here is derived from an EMBL/GenBank/DDBJ whole genome shotgun (WGS) entry which is preliminary data.</text>
</comment>
<keyword evidence="2" id="KW-1185">Reference proteome</keyword>
<evidence type="ECO:0000313" key="1">
    <source>
        <dbReference type="EMBL" id="KAI8432404.1"/>
    </source>
</evidence>
<proteinExistence type="predicted"/>
<reference evidence="1 2" key="1">
    <citation type="journal article" date="2022" name="Genome Biol. Evol.">
        <title>The Spruce Budworm Genome: Reconstructing the Evolutionary History of Antifreeze Proteins.</title>
        <authorList>
            <person name="Beliveau C."/>
            <person name="Gagne P."/>
            <person name="Picq S."/>
            <person name="Vernygora O."/>
            <person name="Keeling C.I."/>
            <person name="Pinkney K."/>
            <person name="Doucet D."/>
            <person name="Wen F."/>
            <person name="Johnston J.S."/>
            <person name="Maaroufi H."/>
            <person name="Boyle B."/>
            <person name="Laroche J."/>
            <person name="Dewar K."/>
            <person name="Juretic N."/>
            <person name="Blackburn G."/>
            <person name="Nisole A."/>
            <person name="Brunet B."/>
            <person name="Brandao M."/>
            <person name="Lumley L."/>
            <person name="Duan J."/>
            <person name="Quan G."/>
            <person name="Lucarotti C.J."/>
            <person name="Roe A.D."/>
            <person name="Sperling F.A.H."/>
            <person name="Levesque R.C."/>
            <person name="Cusson M."/>
        </authorList>
    </citation>
    <scope>NUCLEOTIDE SEQUENCE [LARGE SCALE GENOMIC DNA]</scope>
    <source>
        <strain evidence="1">Glfc:IPQL:Cfum</strain>
    </source>
</reference>